<keyword evidence="5" id="KW-0029">Amino-acid transport</keyword>
<gene>
    <name evidence="7" type="ORF">GCM10007036_36770</name>
</gene>
<dbReference type="Proteomes" id="UP000603912">
    <property type="component" value="Unassembled WGS sequence"/>
</dbReference>
<comment type="caution">
    <text evidence="7">The sequence shown here is derived from an EMBL/GenBank/DDBJ whole genome shotgun (WGS) entry which is preliminary data.</text>
</comment>
<dbReference type="InterPro" id="IPR003593">
    <property type="entry name" value="AAA+_ATPase"/>
</dbReference>
<feature type="domain" description="ABC transporter" evidence="6">
    <location>
        <begin position="2"/>
        <end position="232"/>
    </location>
</feature>
<dbReference type="InterPro" id="IPR052156">
    <property type="entry name" value="BCAA_Transport_ATP-bd_LivF"/>
</dbReference>
<evidence type="ECO:0000313" key="7">
    <source>
        <dbReference type="EMBL" id="GGH27902.1"/>
    </source>
</evidence>
<dbReference type="CDD" id="cd03224">
    <property type="entry name" value="ABC_TM1139_LivF_branched"/>
    <property type="match status" value="1"/>
</dbReference>
<dbReference type="PROSITE" id="PS50893">
    <property type="entry name" value="ABC_TRANSPORTER_2"/>
    <property type="match status" value="1"/>
</dbReference>
<accession>A0A917IB04</accession>
<dbReference type="SMART" id="SM00382">
    <property type="entry name" value="AAA"/>
    <property type="match status" value="1"/>
</dbReference>
<evidence type="ECO:0000256" key="5">
    <source>
        <dbReference type="ARBA" id="ARBA00022970"/>
    </source>
</evidence>
<evidence type="ECO:0000313" key="8">
    <source>
        <dbReference type="Proteomes" id="UP000603912"/>
    </source>
</evidence>
<dbReference type="GO" id="GO:0015807">
    <property type="term" value="P:L-amino acid transport"/>
    <property type="evidence" value="ECO:0007669"/>
    <property type="project" value="TreeGrafter"/>
</dbReference>
<evidence type="ECO:0000256" key="2">
    <source>
        <dbReference type="ARBA" id="ARBA00022448"/>
    </source>
</evidence>
<keyword evidence="2" id="KW-0813">Transport</keyword>
<dbReference type="GO" id="GO:0015658">
    <property type="term" value="F:branched-chain amino acid transmembrane transporter activity"/>
    <property type="evidence" value="ECO:0007669"/>
    <property type="project" value="TreeGrafter"/>
</dbReference>
<reference evidence="7" key="2">
    <citation type="submission" date="2020-09" db="EMBL/GenBank/DDBJ databases">
        <authorList>
            <person name="Sun Q."/>
            <person name="Zhou Y."/>
        </authorList>
    </citation>
    <scope>NUCLEOTIDE SEQUENCE</scope>
    <source>
        <strain evidence="7">CGMCC 1.12214</strain>
    </source>
</reference>
<keyword evidence="4 7" id="KW-0067">ATP-binding</keyword>
<dbReference type="Gene3D" id="3.40.50.300">
    <property type="entry name" value="P-loop containing nucleotide triphosphate hydrolases"/>
    <property type="match status" value="1"/>
</dbReference>
<dbReference type="SUPFAM" id="SSF52540">
    <property type="entry name" value="P-loop containing nucleoside triphosphate hydrolases"/>
    <property type="match status" value="1"/>
</dbReference>
<keyword evidence="8" id="KW-1185">Reference proteome</keyword>
<dbReference type="InterPro" id="IPR027417">
    <property type="entry name" value="P-loop_NTPase"/>
</dbReference>
<dbReference type="PROSITE" id="PS51257">
    <property type="entry name" value="PROKAR_LIPOPROTEIN"/>
    <property type="match status" value="1"/>
</dbReference>
<evidence type="ECO:0000256" key="4">
    <source>
        <dbReference type="ARBA" id="ARBA00022840"/>
    </source>
</evidence>
<evidence type="ECO:0000256" key="3">
    <source>
        <dbReference type="ARBA" id="ARBA00022741"/>
    </source>
</evidence>
<comment type="similarity">
    <text evidence="1">Belongs to the ABC transporter superfamily.</text>
</comment>
<dbReference type="PANTHER" id="PTHR43820:SF2">
    <property type="entry name" value="ABC TRANSPORTER ATP-BINDING PROTEIN"/>
    <property type="match status" value="1"/>
</dbReference>
<dbReference type="AlphaFoldDB" id="A0A917IB04"/>
<dbReference type="PANTHER" id="PTHR43820">
    <property type="entry name" value="HIGH-AFFINITY BRANCHED-CHAIN AMINO ACID TRANSPORT ATP-BINDING PROTEIN LIVF"/>
    <property type="match status" value="1"/>
</dbReference>
<dbReference type="InterPro" id="IPR017871">
    <property type="entry name" value="ABC_transporter-like_CS"/>
</dbReference>
<name>A0A917IB04_9HYPH</name>
<dbReference type="GO" id="GO:0005524">
    <property type="term" value="F:ATP binding"/>
    <property type="evidence" value="ECO:0007669"/>
    <property type="project" value="UniProtKB-KW"/>
</dbReference>
<dbReference type="PROSITE" id="PS00211">
    <property type="entry name" value="ABC_TRANSPORTER_1"/>
    <property type="match status" value="1"/>
</dbReference>
<dbReference type="InterPro" id="IPR003439">
    <property type="entry name" value="ABC_transporter-like_ATP-bd"/>
</dbReference>
<sequence>MLECDRLHTYYGAAHVLFAVSLNVAPGTAACILGRNGVGKSTTLRTVMGLTPPREGSILFKGRRIDGLPAYKVARMGLGYVPEDRRVFAELSVEDNLLVAERQAEGGFGWTAERAFEVFPALQEFRTRLAGFLSGGQQQMLTIARALMGNPSMLLLDEPTEGLSPVMVKTLEEAILSLKREGLTMLVAAQDMHFAAKVADHLYVMNRGAIVYEGQRADMERDAAVIQSHLVV</sequence>
<dbReference type="GO" id="GO:0016887">
    <property type="term" value="F:ATP hydrolysis activity"/>
    <property type="evidence" value="ECO:0007669"/>
    <property type="project" value="InterPro"/>
</dbReference>
<proteinExistence type="inferred from homology"/>
<dbReference type="RefSeq" id="WP_188519138.1">
    <property type="nucleotide sequence ID" value="NZ_BMES01000002.1"/>
</dbReference>
<evidence type="ECO:0000259" key="6">
    <source>
        <dbReference type="PROSITE" id="PS50893"/>
    </source>
</evidence>
<protein>
    <submittedName>
        <fullName evidence="7">ABC transporter ATP-binding protein</fullName>
    </submittedName>
</protein>
<dbReference type="Pfam" id="PF00005">
    <property type="entry name" value="ABC_tran"/>
    <property type="match status" value="1"/>
</dbReference>
<reference evidence="7" key="1">
    <citation type="journal article" date="2014" name="Int. J. Syst. Evol. Microbiol.">
        <title>Complete genome sequence of Corynebacterium casei LMG S-19264T (=DSM 44701T), isolated from a smear-ripened cheese.</title>
        <authorList>
            <consortium name="US DOE Joint Genome Institute (JGI-PGF)"/>
            <person name="Walter F."/>
            <person name="Albersmeier A."/>
            <person name="Kalinowski J."/>
            <person name="Ruckert C."/>
        </authorList>
    </citation>
    <scope>NUCLEOTIDE SEQUENCE</scope>
    <source>
        <strain evidence="7">CGMCC 1.12214</strain>
    </source>
</reference>
<keyword evidence="3" id="KW-0547">Nucleotide-binding</keyword>
<evidence type="ECO:0000256" key="1">
    <source>
        <dbReference type="ARBA" id="ARBA00005417"/>
    </source>
</evidence>
<dbReference type="EMBL" id="BMES01000002">
    <property type="protein sequence ID" value="GGH27902.1"/>
    <property type="molecule type" value="Genomic_DNA"/>
</dbReference>
<organism evidence="7 8">
    <name type="scientific">Alsobacter metallidurans</name>
    <dbReference type="NCBI Taxonomy" id="340221"/>
    <lineage>
        <taxon>Bacteria</taxon>
        <taxon>Pseudomonadati</taxon>
        <taxon>Pseudomonadota</taxon>
        <taxon>Alphaproteobacteria</taxon>
        <taxon>Hyphomicrobiales</taxon>
        <taxon>Alsobacteraceae</taxon>
        <taxon>Alsobacter</taxon>
    </lineage>
</organism>